<dbReference type="FunFam" id="1.10.1370.40:FF:000001">
    <property type="entry name" value="Dipeptidyl carboxypeptidase II"/>
    <property type="match status" value="1"/>
</dbReference>
<evidence type="ECO:0000256" key="12">
    <source>
        <dbReference type="ARBA" id="ARBA00066668"/>
    </source>
</evidence>
<dbReference type="InterPro" id="IPR045090">
    <property type="entry name" value="Pept_M3A_M3B"/>
</dbReference>
<dbReference type="RefSeq" id="WP_135208559.1">
    <property type="nucleotide sequence ID" value="NZ_SPVF01000226.1"/>
</dbReference>
<reference evidence="18 19" key="1">
    <citation type="submission" date="2019-03" db="EMBL/GenBank/DDBJ databases">
        <title>Draft Genome Sequence of Massilia arenosa sp. nov., a Novel Massilia Species Isolated from a Sandy-loam Maize Soil.</title>
        <authorList>
            <person name="Raths R."/>
            <person name="Peta V."/>
            <person name="Bucking H."/>
        </authorList>
    </citation>
    <scope>NUCLEOTIDE SEQUENCE [LARGE SCALE GENOMIC DNA]</scope>
    <source>
        <strain evidence="18 19">MC02</strain>
    </source>
</reference>
<comment type="cofactor">
    <cofactor evidence="15">
        <name>Zn(2+)</name>
        <dbReference type="ChEBI" id="CHEBI:29105"/>
    </cofactor>
    <text evidence="15">Binds 1 zinc ion.</text>
</comment>
<evidence type="ECO:0000256" key="6">
    <source>
        <dbReference type="ARBA" id="ARBA00022723"/>
    </source>
</evidence>
<evidence type="ECO:0000256" key="1">
    <source>
        <dbReference type="ARBA" id="ARBA00004496"/>
    </source>
</evidence>
<dbReference type="GO" id="GO:0004222">
    <property type="term" value="F:metalloendopeptidase activity"/>
    <property type="evidence" value="ECO:0007669"/>
    <property type="project" value="InterPro"/>
</dbReference>
<keyword evidence="7 15" id="KW-0378">Hydrolase</keyword>
<dbReference type="SUPFAM" id="SSF55486">
    <property type="entry name" value="Metalloproteases ('zincins'), catalytic domain"/>
    <property type="match status" value="1"/>
</dbReference>
<feature type="domain" description="Peptidase M3A/M3B catalytic" evidence="17">
    <location>
        <begin position="273"/>
        <end position="715"/>
    </location>
</feature>
<evidence type="ECO:0000256" key="11">
    <source>
        <dbReference type="ARBA" id="ARBA00054529"/>
    </source>
</evidence>
<evidence type="ECO:0000256" key="3">
    <source>
        <dbReference type="ARBA" id="ARBA00022490"/>
    </source>
</evidence>
<comment type="function">
    <text evidence="11">Removes dipeptides from the C-termini of N-blocked tripeptides, tetrapeptides and larger peptides.</text>
</comment>
<proteinExistence type="inferred from homology"/>
<evidence type="ECO:0000256" key="13">
    <source>
        <dbReference type="ARBA" id="ARBA00070755"/>
    </source>
</evidence>
<evidence type="ECO:0000256" key="9">
    <source>
        <dbReference type="ARBA" id="ARBA00023049"/>
    </source>
</evidence>
<evidence type="ECO:0000256" key="8">
    <source>
        <dbReference type="ARBA" id="ARBA00022833"/>
    </source>
</evidence>
<keyword evidence="19" id="KW-1185">Reference proteome</keyword>
<evidence type="ECO:0000256" key="16">
    <source>
        <dbReference type="SAM" id="SignalP"/>
    </source>
</evidence>
<dbReference type="Proteomes" id="UP000298438">
    <property type="component" value="Unassembled WGS sequence"/>
</dbReference>
<gene>
    <name evidence="18" type="ORF">E4L96_17790</name>
</gene>
<dbReference type="AlphaFoldDB" id="A0A4Y9S2A1"/>
<comment type="similarity">
    <text evidence="2 15">Belongs to the peptidase M3 family.</text>
</comment>
<evidence type="ECO:0000256" key="2">
    <source>
        <dbReference type="ARBA" id="ARBA00006040"/>
    </source>
</evidence>
<evidence type="ECO:0000256" key="14">
    <source>
        <dbReference type="ARBA" id="ARBA00075608"/>
    </source>
</evidence>
<evidence type="ECO:0000256" key="7">
    <source>
        <dbReference type="ARBA" id="ARBA00022801"/>
    </source>
</evidence>
<comment type="catalytic activity">
    <reaction evidence="10">
        <text>Hydrolysis of unblocked, C-terminal dipeptides from oligopeptides, with broad specificity. Does not hydrolyze bonds in which P1' is Pro, or both P1 and P1' are Gly.</text>
        <dbReference type="EC" id="3.4.15.5"/>
    </reaction>
</comment>
<dbReference type="EMBL" id="SPVF01000226">
    <property type="protein sequence ID" value="TFW15609.1"/>
    <property type="molecule type" value="Genomic_DNA"/>
</dbReference>
<evidence type="ECO:0000259" key="17">
    <source>
        <dbReference type="Pfam" id="PF01432"/>
    </source>
</evidence>
<dbReference type="Gene3D" id="1.10.1370.40">
    <property type="match status" value="1"/>
</dbReference>
<keyword evidence="6 15" id="KW-0479">Metal-binding</keyword>
<protein>
    <recommendedName>
        <fullName evidence="13">Dipeptidyl carboxypeptidase</fullName>
        <ecNumber evidence="12">3.4.15.5</ecNumber>
    </recommendedName>
    <alternativeName>
        <fullName evidence="14">Peptidyl-dipeptidase Dcp</fullName>
    </alternativeName>
</protein>
<dbReference type="InterPro" id="IPR034005">
    <property type="entry name" value="M3A_DCP"/>
</dbReference>
<dbReference type="CDD" id="cd06456">
    <property type="entry name" value="M3A_DCP"/>
    <property type="match status" value="1"/>
</dbReference>
<comment type="caution">
    <text evidence="18">The sequence shown here is derived from an EMBL/GenBank/DDBJ whole genome shotgun (WGS) entry which is preliminary data.</text>
</comment>
<evidence type="ECO:0000313" key="18">
    <source>
        <dbReference type="EMBL" id="TFW15609.1"/>
    </source>
</evidence>
<keyword evidence="3" id="KW-0963">Cytoplasm</keyword>
<dbReference type="Pfam" id="PF01432">
    <property type="entry name" value="Peptidase_M3"/>
    <property type="match status" value="1"/>
</dbReference>
<accession>A0A4Y9S2A1</accession>
<dbReference type="OrthoDB" id="9773538at2"/>
<feature type="chain" id="PRO_5021218147" description="Dipeptidyl carboxypeptidase" evidence="16">
    <location>
        <begin position="23"/>
        <end position="721"/>
    </location>
</feature>
<keyword evidence="4" id="KW-0121">Carboxypeptidase</keyword>
<dbReference type="FunFam" id="3.40.390.10:FF:000009">
    <property type="entry name" value="Oligopeptidase A"/>
    <property type="match status" value="1"/>
</dbReference>
<dbReference type="EC" id="3.4.15.5" evidence="12"/>
<dbReference type="Gene3D" id="1.10.1370.10">
    <property type="entry name" value="Neurolysin, domain 3"/>
    <property type="match status" value="1"/>
</dbReference>
<feature type="signal peptide" evidence="16">
    <location>
        <begin position="1"/>
        <end position="22"/>
    </location>
</feature>
<evidence type="ECO:0000256" key="10">
    <source>
        <dbReference type="ARBA" id="ARBA00052506"/>
    </source>
</evidence>
<name>A0A4Y9S2A1_9BURK</name>
<keyword evidence="5 15" id="KW-0645">Protease</keyword>
<dbReference type="GO" id="GO:0046872">
    <property type="term" value="F:metal ion binding"/>
    <property type="evidence" value="ECO:0007669"/>
    <property type="project" value="UniProtKB-UniRule"/>
</dbReference>
<comment type="subcellular location">
    <subcellularLocation>
        <location evidence="1">Cytoplasm</location>
    </subcellularLocation>
</comment>
<sequence>MTRRPQLLLIAASLALIPAAHAATTPAAKPVTATAVTAKLDASNPFAKVSPLPLRYPQFDKIKDEHFLPAFTAGMAEQLKQIDAIASNHNAPSFDNTIVAMERSGQLLTRVVTTFSNLQGANTNDTLDAIDREIQPKLAAHNDAIYMNEKLFKRVQTLYDKRDALKLDAESKYLLERYYKDFVRAGAKLSAADKDKLKALNSEMAGLQSQFSQNVLKEMNASALVVDKREDLAGMPEADINAAAAAAKAKGMDGKYLIAISNTTGQAPLAVLTNREVRAQLLAASMARGSHGGEFDNRELVRKLATLRAQKAALLGFETYAAYSLDDQTAKDTATVNKLLAELAKPAVTNARKEAADMQQLIDADKGGYQLAPSDWAYFSDKVRAQRYAFDENQLKPYLELDNVLTKGVFFAANKLYGISFKERKDLPVYNPDVRVFDVFDTDGKQLAIFLFDPYARSNKNGGAWMNEYVSQSGLLGTKPVVANHVNIPKPAAGQPTLLTWDEAKTMFHEFGHALHGMFSNVKYPRFAGTNVPRDFVEYPSQVNEMWAAWPEVLANYANHYQTGAPMPKELLDKVIAASKFNQGFATTEYLAASLLDQRWHQLKATEIPADVVGFETAALKDAGVDFAAVPPRYRTTYFSHAFAGGYSAGYYSYLWAEKLDADSVEWFKENGGLLRKNGDHFRSTLLSRGGTADALEMFRNFRGREPVIQPLLIRRGLTAQ</sequence>
<organism evidence="18 19">
    <name type="scientific">Zemynaea arenosa</name>
    <dbReference type="NCBI Taxonomy" id="2561931"/>
    <lineage>
        <taxon>Bacteria</taxon>
        <taxon>Pseudomonadati</taxon>
        <taxon>Pseudomonadota</taxon>
        <taxon>Betaproteobacteria</taxon>
        <taxon>Burkholderiales</taxon>
        <taxon>Oxalobacteraceae</taxon>
        <taxon>Telluria group</taxon>
        <taxon>Zemynaea</taxon>
    </lineage>
</organism>
<dbReference type="Gene3D" id="3.40.390.10">
    <property type="entry name" value="Collagenase (Catalytic Domain)"/>
    <property type="match status" value="1"/>
</dbReference>
<dbReference type="InterPro" id="IPR001567">
    <property type="entry name" value="Pept_M3A_M3B_dom"/>
</dbReference>
<dbReference type="GO" id="GO:0008241">
    <property type="term" value="F:peptidyl-dipeptidase activity"/>
    <property type="evidence" value="ECO:0007669"/>
    <property type="project" value="UniProtKB-EC"/>
</dbReference>
<keyword evidence="9 15" id="KW-0482">Metalloprotease</keyword>
<dbReference type="InterPro" id="IPR024077">
    <property type="entry name" value="Neurolysin/TOP_dom2"/>
</dbReference>
<evidence type="ECO:0000313" key="19">
    <source>
        <dbReference type="Proteomes" id="UP000298438"/>
    </source>
</evidence>
<dbReference type="GO" id="GO:0006508">
    <property type="term" value="P:proteolysis"/>
    <property type="evidence" value="ECO:0007669"/>
    <property type="project" value="UniProtKB-KW"/>
</dbReference>
<keyword evidence="8 15" id="KW-0862">Zinc</keyword>
<dbReference type="GO" id="GO:0004180">
    <property type="term" value="F:carboxypeptidase activity"/>
    <property type="evidence" value="ECO:0007669"/>
    <property type="project" value="UniProtKB-KW"/>
</dbReference>
<dbReference type="PANTHER" id="PTHR43660">
    <property type="entry name" value="DIPEPTIDYL CARBOXYPEPTIDASE"/>
    <property type="match status" value="1"/>
</dbReference>
<keyword evidence="16" id="KW-0732">Signal</keyword>
<dbReference type="PANTHER" id="PTHR43660:SF1">
    <property type="entry name" value="DIPEPTIDYL CARBOXYPEPTIDASE"/>
    <property type="match status" value="1"/>
</dbReference>
<evidence type="ECO:0000256" key="15">
    <source>
        <dbReference type="RuleBase" id="RU003435"/>
    </source>
</evidence>
<dbReference type="GO" id="GO:0005829">
    <property type="term" value="C:cytosol"/>
    <property type="evidence" value="ECO:0007669"/>
    <property type="project" value="TreeGrafter"/>
</dbReference>
<dbReference type="InterPro" id="IPR024079">
    <property type="entry name" value="MetalloPept_cat_dom_sf"/>
</dbReference>
<evidence type="ECO:0000256" key="5">
    <source>
        <dbReference type="ARBA" id="ARBA00022670"/>
    </source>
</evidence>
<evidence type="ECO:0000256" key="4">
    <source>
        <dbReference type="ARBA" id="ARBA00022645"/>
    </source>
</evidence>